<feature type="transmembrane region" description="Helical" evidence="6">
    <location>
        <begin position="400"/>
        <end position="417"/>
    </location>
</feature>
<feature type="transmembrane region" description="Helical" evidence="6">
    <location>
        <begin position="218"/>
        <end position="242"/>
    </location>
</feature>
<dbReference type="PANTHER" id="PTHR42770:SF11">
    <property type="entry name" value="INNER MEMBRANE TRANSPORT PROTEIN YBAT"/>
    <property type="match status" value="1"/>
</dbReference>
<evidence type="ECO:0000256" key="2">
    <source>
        <dbReference type="ARBA" id="ARBA00022475"/>
    </source>
</evidence>
<comment type="subcellular location">
    <subcellularLocation>
        <location evidence="1">Cell membrane</location>
        <topology evidence="1">Multi-pass membrane protein</topology>
    </subcellularLocation>
</comment>
<keyword evidence="8" id="KW-1185">Reference proteome</keyword>
<feature type="transmembrane region" description="Helical" evidence="6">
    <location>
        <begin position="262"/>
        <end position="291"/>
    </location>
</feature>
<feature type="transmembrane region" description="Helical" evidence="6">
    <location>
        <begin position="312"/>
        <end position="330"/>
    </location>
</feature>
<feature type="transmembrane region" description="Helical" evidence="6">
    <location>
        <begin position="92"/>
        <end position="113"/>
    </location>
</feature>
<feature type="transmembrane region" description="Helical" evidence="6">
    <location>
        <begin position="336"/>
        <end position="358"/>
    </location>
</feature>
<evidence type="ECO:0000313" key="7">
    <source>
        <dbReference type="EMBL" id="MEA9357293.1"/>
    </source>
</evidence>
<accession>A0ABU5VY55</accession>
<gene>
    <name evidence="7" type="ORF">SHI21_13795</name>
</gene>
<dbReference type="InterPro" id="IPR002293">
    <property type="entry name" value="AA/rel_permease1"/>
</dbReference>
<feature type="transmembrane region" description="Helical" evidence="6">
    <location>
        <begin position="145"/>
        <end position="164"/>
    </location>
</feature>
<protein>
    <submittedName>
        <fullName evidence="7">APC family permease</fullName>
    </submittedName>
</protein>
<feature type="transmembrane region" description="Helical" evidence="6">
    <location>
        <begin position="7"/>
        <end position="29"/>
    </location>
</feature>
<dbReference type="EMBL" id="JAYGJQ010000002">
    <property type="protein sequence ID" value="MEA9357293.1"/>
    <property type="molecule type" value="Genomic_DNA"/>
</dbReference>
<dbReference type="InterPro" id="IPR050367">
    <property type="entry name" value="APC_superfamily"/>
</dbReference>
<dbReference type="Pfam" id="PF13520">
    <property type="entry name" value="AA_permease_2"/>
    <property type="match status" value="1"/>
</dbReference>
<evidence type="ECO:0000256" key="4">
    <source>
        <dbReference type="ARBA" id="ARBA00022989"/>
    </source>
</evidence>
<keyword evidence="2" id="KW-1003">Cell membrane</keyword>
<sequence length="420" mass="44789">MTELKRVLGLPMLTFYGTGMILGAGIYTVIGKAAGVAGESIWLSLIFAAFSAALSALSYAELASMFPSVGGVYVYLGEAFPKTKWISNSSGLMMSLAGVATSAAVALAFAGYVQHFIEFSPALIACAVLIIFTGTNILGIQETSWMNVVFTLIEVFGLLVFIYLGTQSPKFGEALYTMPTFATLSGSALIIFAYFGFENMVNFAEETKNPEKTLPRAILLSICITTILYVLVALAAISLLPIDQLAHSKAPLSDAVHPISSKLAGALGGIALFATANTVLIALATTSRILYGMAKKKAVPAVFCKLHPTRQTPWVADVLICVLSIAILPLGKVEILASISSFATMVAFFAVHVALIVLRVQRPELERPFSVPFSFKGIPVLPVMGGLVTLLLTLQFEKTVYVVGAVFLVIIVVSQLVRKR</sequence>
<dbReference type="Gene3D" id="1.20.1740.10">
    <property type="entry name" value="Amino acid/polyamine transporter I"/>
    <property type="match status" value="1"/>
</dbReference>
<dbReference type="RefSeq" id="WP_323577241.1">
    <property type="nucleotide sequence ID" value="NZ_JAYGJQ010000002.1"/>
</dbReference>
<keyword evidence="3 6" id="KW-0812">Transmembrane</keyword>
<feature type="transmembrane region" description="Helical" evidence="6">
    <location>
        <begin position="119"/>
        <end position="138"/>
    </location>
</feature>
<keyword evidence="5 6" id="KW-0472">Membrane</keyword>
<dbReference type="Proteomes" id="UP001302274">
    <property type="component" value="Unassembled WGS sequence"/>
</dbReference>
<keyword evidence="4 6" id="KW-1133">Transmembrane helix</keyword>
<feature type="transmembrane region" description="Helical" evidence="6">
    <location>
        <begin position="176"/>
        <end position="197"/>
    </location>
</feature>
<organism evidence="7 8">
    <name type="scientific">Bacteriovorax antarcticus</name>
    <dbReference type="NCBI Taxonomy" id="3088717"/>
    <lineage>
        <taxon>Bacteria</taxon>
        <taxon>Pseudomonadati</taxon>
        <taxon>Bdellovibrionota</taxon>
        <taxon>Bacteriovoracia</taxon>
        <taxon>Bacteriovoracales</taxon>
        <taxon>Bacteriovoracaceae</taxon>
        <taxon>Bacteriovorax</taxon>
    </lineage>
</organism>
<name>A0ABU5VY55_9BACT</name>
<evidence type="ECO:0000313" key="8">
    <source>
        <dbReference type="Proteomes" id="UP001302274"/>
    </source>
</evidence>
<comment type="caution">
    <text evidence="7">The sequence shown here is derived from an EMBL/GenBank/DDBJ whole genome shotgun (WGS) entry which is preliminary data.</text>
</comment>
<feature type="transmembrane region" description="Helical" evidence="6">
    <location>
        <begin position="370"/>
        <end position="394"/>
    </location>
</feature>
<dbReference type="PIRSF" id="PIRSF006060">
    <property type="entry name" value="AA_transporter"/>
    <property type="match status" value="1"/>
</dbReference>
<proteinExistence type="predicted"/>
<evidence type="ECO:0000256" key="3">
    <source>
        <dbReference type="ARBA" id="ARBA00022692"/>
    </source>
</evidence>
<evidence type="ECO:0000256" key="5">
    <source>
        <dbReference type="ARBA" id="ARBA00023136"/>
    </source>
</evidence>
<evidence type="ECO:0000256" key="6">
    <source>
        <dbReference type="SAM" id="Phobius"/>
    </source>
</evidence>
<evidence type="ECO:0000256" key="1">
    <source>
        <dbReference type="ARBA" id="ARBA00004651"/>
    </source>
</evidence>
<reference evidence="7 8" key="1">
    <citation type="submission" date="2023-11" db="EMBL/GenBank/DDBJ databases">
        <title>A Novel Polar Bacteriovorax (B. antarcticus) Isolated from the Biocrust in Antarctica.</title>
        <authorList>
            <person name="Mun W."/>
            <person name="Choi S.Y."/>
            <person name="Mitchell R.J."/>
        </authorList>
    </citation>
    <scope>NUCLEOTIDE SEQUENCE [LARGE SCALE GENOMIC DNA]</scope>
    <source>
        <strain evidence="7 8">PP10</strain>
    </source>
</reference>
<feature type="transmembrane region" description="Helical" evidence="6">
    <location>
        <begin position="41"/>
        <end position="60"/>
    </location>
</feature>
<dbReference type="PANTHER" id="PTHR42770">
    <property type="entry name" value="AMINO ACID TRANSPORTER-RELATED"/>
    <property type="match status" value="1"/>
</dbReference>